<dbReference type="Gene3D" id="3.40.50.720">
    <property type="entry name" value="NAD(P)-binding Rossmann-like Domain"/>
    <property type="match status" value="1"/>
</dbReference>
<proteinExistence type="inferred from homology"/>
<evidence type="ECO:0000259" key="17">
    <source>
        <dbReference type="Pfam" id="PF02875"/>
    </source>
</evidence>
<dbReference type="GO" id="GO:0051301">
    <property type="term" value="P:cell division"/>
    <property type="evidence" value="ECO:0007669"/>
    <property type="project" value="UniProtKB-KW"/>
</dbReference>
<dbReference type="GO" id="GO:0009252">
    <property type="term" value="P:peptidoglycan biosynthetic process"/>
    <property type="evidence" value="ECO:0007669"/>
    <property type="project" value="UniProtKB-UniRule"/>
</dbReference>
<feature type="binding site" evidence="14">
    <location>
        <begin position="121"/>
        <end position="127"/>
    </location>
    <ligand>
        <name>ATP</name>
        <dbReference type="ChEBI" id="CHEBI:30616"/>
    </ligand>
</feature>
<evidence type="ECO:0000256" key="1">
    <source>
        <dbReference type="ARBA" id="ARBA00004496"/>
    </source>
</evidence>
<evidence type="ECO:0000259" key="18">
    <source>
        <dbReference type="Pfam" id="PF08245"/>
    </source>
</evidence>
<dbReference type="GO" id="GO:0005524">
    <property type="term" value="F:ATP binding"/>
    <property type="evidence" value="ECO:0007669"/>
    <property type="project" value="UniProtKB-UniRule"/>
</dbReference>
<keyword evidence="8 14" id="KW-0067">ATP-binding</keyword>
<feature type="domain" description="Mur ligase central" evidence="18">
    <location>
        <begin position="119"/>
        <end position="316"/>
    </location>
</feature>
<keyword evidence="11 14" id="KW-0131">Cell cycle</keyword>
<evidence type="ECO:0000256" key="11">
    <source>
        <dbReference type="ARBA" id="ARBA00023306"/>
    </source>
</evidence>
<dbReference type="Pfam" id="PF08245">
    <property type="entry name" value="Mur_ligase_M"/>
    <property type="match status" value="1"/>
</dbReference>
<protein>
    <recommendedName>
        <fullName evidence="3 14">UDP-N-acetylmuramate--L-alanine ligase</fullName>
        <ecNumber evidence="3 14">6.3.2.8</ecNumber>
    </recommendedName>
    <alternativeName>
        <fullName evidence="14">UDP-N-acetylmuramoyl-L-alanine synthetase</fullName>
    </alternativeName>
</protein>
<dbReference type="NCBIfam" id="TIGR01082">
    <property type="entry name" value="murC"/>
    <property type="match status" value="1"/>
</dbReference>
<reference evidence="20" key="1">
    <citation type="submission" date="2015-01" db="EMBL/GenBank/DDBJ databases">
        <title>Draft genome sequence of Rhodococcus pyridinivorans strain KG-16, a hydrocarbon-degrading bacterium.</title>
        <authorList>
            <person name="Aggarwal R.K."/>
            <person name="Dawar C."/>
        </authorList>
    </citation>
    <scope>NUCLEOTIDE SEQUENCE [LARGE SCALE GENOMIC DNA]</scope>
    <source>
        <strain evidence="20">KG-16</strain>
    </source>
</reference>
<evidence type="ECO:0000256" key="14">
    <source>
        <dbReference type="HAMAP-Rule" id="MF_00046"/>
    </source>
</evidence>
<dbReference type="RefSeq" id="WP_060652813.1">
    <property type="nucleotide sequence ID" value="NZ_AZXY01000008.1"/>
</dbReference>
<sequence length="522" mass="54451">MSAQLPAELERVHMVGIGGAGMSGIARILLARGGQVSGSDAKESRGVLALRARGAQVRIGHAAEALDLLEGGPTALVTTFAAIPKDNPELVAARERGIPILLRPAVLASLMRGNRTFLVSGTHGKTSTTSMLVVALQHCGFDPSFAVGGELNESGTNAHHGSGDVFVAEADESDGSLLQYDPNTVIVTNIEADHLDYFGTPEAYTAVFDEFVARIAPAGLLVVCLDDPGSAALAERVVALGRDDLRVQGYGTADVIGTAGDHRGVPVGVRLLGWEAKDVGGVAEFHLAGEDSPRTVRLSVPGRHMALNALAALLAALEAGAQVDEALEGLAGFGGVHRRFQYTGREHGVRVFDDYAHHPTEVRAVLAAAAELVAGEPLRYTETGTERPRVIVVFQPHLYSRTEAFATEFGQALDLADEVVVLDVYGAREEPIPGVSGALVARAVSKPVHYQPNLSAVPRQVARLTRPGDVVITMGAGDVTMLGRQILDALHSKPGRFRPAGAAPEPGGFRAPGGSGPGPIGS</sequence>
<dbReference type="GO" id="GO:0005737">
    <property type="term" value="C:cytoplasm"/>
    <property type="evidence" value="ECO:0007669"/>
    <property type="project" value="UniProtKB-SubCell"/>
</dbReference>
<organism evidence="19 20">
    <name type="scientific">Rhodococcus pyridinivorans KG-16</name>
    <dbReference type="NCBI Taxonomy" id="1441730"/>
    <lineage>
        <taxon>Bacteria</taxon>
        <taxon>Bacillati</taxon>
        <taxon>Actinomycetota</taxon>
        <taxon>Actinomycetes</taxon>
        <taxon>Mycobacteriales</taxon>
        <taxon>Nocardiaceae</taxon>
        <taxon>Rhodococcus</taxon>
    </lineage>
</organism>
<evidence type="ECO:0000256" key="10">
    <source>
        <dbReference type="ARBA" id="ARBA00022984"/>
    </source>
</evidence>
<dbReference type="InterPro" id="IPR050061">
    <property type="entry name" value="MurCDEF_pg_biosynth"/>
</dbReference>
<evidence type="ECO:0000256" key="8">
    <source>
        <dbReference type="ARBA" id="ARBA00022840"/>
    </source>
</evidence>
<evidence type="ECO:0000256" key="5">
    <source>
        <dbReference type="ARBA" id="ARBA00022598"/>
    </source>
</evidence>
<comment type="catalytic activity">
    <reaction evidence="13 14">
        <text>UDP-N-acetyl-alpha-D-muramate + L-alanine + ATP = UDP-N-acetyl-alpha-D-muramoyl-L-alanine + ADP + phosphate + H(+)</text>
        <dbReference type="Rhea" id="RHEA:23372"/>
        <dbReference type="ChEBI" id="CHEBI:15378"/>
        <dbReference type="ChEBI" id="CHEBI:30616"/>
        <dbReference type="ChEBI" id="CHEBI:43474"/>
        <dbReference type="ChEBI" id="CHEBI:57972"/>
        <dbReference type="ChEBI" id="CHEBI:70757"/>
        <dbReference type="ChEBI" id="CHEBI:83898"/>
        <dbReference type="ChEBI" id="CHEBI:456216"/>
        <dbReference type="EC" id="6.3.2.8"/>
    </reaction>
</comment>
<evidence type="ECO:0000256" key="2">
    <source>
        <dbReference type="ARBA" id="ARBA00004752"/>
    </source>
</evidence>
<dbReference type="EMBL" id="AZXY01000008">
    <property type="protein sequence ID" value="KSZ57566.1"/>
    <property type="molecule type" value="Genomic_DNA"/>
</dbReference>
<dbReference type="UniPathway" id="UPA00219"/>
<evidence type="ECO:0000256" key="3">
    <source>
        <dbReference type="ARBA" id="ARBA00012211"/>
    </source>
</evidence>
<dbReference type="SUPFAM" id="SSF51984">
    <property type="entry name" value="MurCD N-terminal domain"/>
    <property type="match status" value="1"/>
</dbReference>
<keyword evidence="12 14" id="KW-0961">Cell wall biogenesis/degradation</keyword>
<dbReference type="PANTHER" id="PTHR43445:SF3">
    <property type="entry name" value="UDP-N-ACETYLMURAMATE--L-ALANINE LIGASE"/>
    <property type="match status" value="1"/>
</dbReference>
<dbReference type="SUPFAM" id="SSF53244">
    <property type="entry name" value="MurD-like peptide ligases, peptide-binding domain"/>
    <property type="match status" value="1"/>
</dbReference>
<evidence type="ECO:0000313" key="19">
    <source>
        <dbReference type="EMBL" id="KSZ57566.1"/>
    </source>
</evidence>
<keyword evidence="10 14" id="KW-0573">Peptidoglycan synthesis</keyword>
<keyword evidence="7 14" id="KW-0547">Nucleotide-binding</keyword>
<keyword evidence="6 14" id="KW-0132">Cell division</keyword>
<dbReference type="InterPro" id="IPR036615">
    <property type="entry name" value="Mur_ligase_C_dom_sf"/>
</dbReference>
<comment type="caution">
    <text evidence="19">The sequence shown here is derived from an EMBL/GenBank/DDBJ whole genome shotgun (WGS) entry which is preliminary data.</text>
</comment>
<comment type="pathway">
    <text evidence="2 14">Cell wall biogenesis; peptidoglycan biosynthesis.</text>
</comment>
<evidence type="ECO:0000313" key="20">
    <source>
        <dbReference type="Proteomes" id="UP000053060"/>
    </source>
</evidence>
<dbReference type="Pfam" id="PF02875">
    <property type="entry name" value="Mur_ligase_C"/>
    <property type="match status" value="1"/>
</dbReference>
<dbReference type="Gene3D" id="3.40.1190.10">
    <property type="entry name" value="Mur-like, catalytic domain"/>
    <property type="match status" value="1"/>
</dbReference>
<comment type="subcellular location">
    <subcellularLocation>
        <location evidence="1 14">Cytoplasm</location>
    </subcellularLocation>
</comment>
<dbReference type="AlphaFoldDB" id="A0A0V9UHV3"/>
<feature type="domain" description="Mur ligase C-terminal" evidence="17">
    <location>
        <begin position="338"/>
        <end position="477"/>
    </location>
</feature>
<dbReference type="Proteomes" id="UP000053060">
    <property type="component" value="Unassembled WGS sequence"/>
</dbReference>
<reference evidence="19 20" key="2">
    <citation type="journal article" date="2016" name="Genome Announc.">
        <title>Draft Genome Sequence of a Versatile Hydrocarbon-Degrading Bacterium, Rhodococcus pyridinivorans Strain KG-16, Collected from Oil Fields in India.</title>
        <authorList>
            <person name="Aggarwal R.K."/>
            <person name="Dawar C."/>
            <person name="Phanindranath R."/>
            <person name="Mutnuri L."/>
            <person name="Dayal A.M."/>
        </authorList>
    </citation>
    <scope>NUCLEOTIDE SEQUENCE [LARGE SCALE GENOMIC DNA]</scope>
    <source>
        <strain evidence="19 20">KG-16</strain>
    </source>
</reference>
<dbReference type="InterPro" id="IPR036565">
    <property type="entry name" value="Mur-like_cat_sf"/>
</dbReference>
<dbReference type="EC" id="6.3.2.8" evidence="3 14"/>
<dbReference type="PATRIC" id="fig|1441730.3.peg.3427"/>
<evidence type="ECO:0000256" key="12">
    <source>
        <dbReference type="ARBA" id="ARBA00023316"/>
    </source>
</evidence>
<accession>A0A0V9UHV3</accession>
<dbReference type="HAMAP" id="MF_00046">
    <property type="entry name" value="MurC"/>
    <property type="match status" value="1"/>
</dbReference>
<dbReference type="InterPro" id="IPR004101">
    <property type="entry name" value="Mur_ligase_C"/>
</dbReference>
<dbReference type="InterPro" id="IPR005758">
    <property type="entry name" value="UDP-N-AcMur_Ala_ligase_MurC"/>
</dbReference>
<dbReference type="InterPro" id="IPR013221">
    <property type="entry name" value="Mur_ligase_cen"/>
</dbReference>
<evidence type="ECO:0000256" key="15">
    <source>
        <dbReference type="SAM" id="MobiDB-lite"/>
    </source>
</evidence>
<dbReference type="GO" id="GO:0071555">
    <property type="term" value="P:cell wall organization"/>
    <property type="evidence" value="ECO:0007669"/>
    <property type="project" value="UniProtKB-KW"/>
</dbReference>
<dbReference type="Gene3D" id="3.90.190.20">
    <property type="entry name" value="Mur ligase, C-terminal domain"/>
    <property type="match status" value="1"/>
</dbReference>
<evidence type="ECO:0000256" key="9">
    <source>
        <dbReference type="ARBA" id="ARBA00022960"/>
    </source>
</evidence>
<evidence type="ECO:0000259" key="16">
    <source>
        <dbReference type="Pfam" id="PF01225"/>
    </source>
</evidence>
<comment type="similarity">
    <text evidence="14">Belongs to the MurCDEF family.</text>
</comment>
<keyword evidence="9 14" id="KW-0133">Cell shape</keyword>
<feature type="domain" description="Mur ligase N-terminal catalytic" evidence="16">
    <location>
        <begin position="12"/>
        <end position="113"/>
    </location>
</feature>
<dbReference type="GO" id="GO:0008763">
    <property type="term" value="F:UDP-N-acetylmuramate-L-alanine ligase activity"/>
    <property type="evidence" value="ECO:0007669"/>
    <property type="project" value="UniProtKB-UniRule"/>
</dbReference>
<dbReference type="PANTHER" id="PTHR43445">
    <property type="entry name" value="UDP-N-ACETYLMURAMATE--L-ALANINE LIGASE-RELATED"/>
    <property type="match status" value="1"/>
</dbReference>
<evidence type="ECO:0000256" key="4">
    <source>
        <dbReference type="ARBA" id="ARBA00022490"/>
    </source>
</evidence>
<feature type="region of interest" description="Disordered" evidence="15">
    <location>
        <begin position="494"/>
        <end position="522"/>
    </location>
</feature>
<keyword evidence="4 14" id="KW-0963">Cytoplasm</keyword>
<gene>
    <name evidence="14" type="primary">murC</name>
    <name evidence="19" type="ORF">Z045_16450</name>
</gene>
<feature type="compositionally biased region" description="Gly residues" evidence="15">
    <location>
        <begin position="510"/>
        <end position="522"/>
    </location>
</feature>
<evidence type="ECO:0000256" key="13">
    <source>
        <dbReference type="ARBA" id="ARBA00047833"/>
    </source>
</evidence>
<dbReference type="InterPro" id="IPR000713">
    <property type="entry name" value="Mur_ligase_N"/>
</dbReference>
<evidence type="ECO:0000256" key="6">
    <source>
        <dbReference type="ARBA" id="ARBA00022618"/>
    </source>
</evidence>
<name>A0A0V9UHV3_9NOCA</name>
<dbReference type="GO" id="GO:0008360">
    <property type="term" value="P:regulation of cell shape"/>
    <property type="evidence" value="ECO:0007669"/>
    <property type="project" value="UniProtKB-KW"/>
</dbReference>
<dbReference type="SUPFAM" id="SSF53623">
    <property type="entry name" value="MurD-like peptide ligases, catalytic domain"/>
    <property type="match status" value="1"/>
</dbReference>
<dbReference type="Pfam" id="PF01225">
    <property type="entry name" value="Mur_ligase"/>
    <property type="match status" value="1"/>
</dbReference>
<keyword evidence="5 14" id="KW-0436">Ligase</keyword>
<evidence type="ECO:0000256" key="7">
    <source>
        <dbReference type="ARBA" id="ARBA00022741"/>
    </source>
</evidence>
<comment type="function">
    <text evidence="14">Cell wall formation.</text>
</comment>